<name>A0A7N0TTT5_KALFE</name>
<protein>
    <submittedName>
        <fullName evidence="1">Uncharacterized protein</fullName>
    </submittedName>
</protein>
<keyword evidence="2" id="KW-1185">Reference proteome</keyword>
<reference evidence="1" key="1">
    <citation type="submission" date="2021-01" db="UniProtKB">
        <authorList>
            <consortium name="EnsemblPlants"/>
        </authorList>
    </citation>
    <scope>IDENTIFICATION</scope>
</reference>
<dbReference type="AlphaFoldDB" id="A0A7N0TTT5"/>
<sequence length="152" mass="16491">MLLVRTYPPEANAPLVSASALPQLPSWNSISDTLRSALSRASQASSISSSGVELRDSSVIFSIQLIREQFICAFSTASDFELISSFIAASLISSSDLQPSNSSSVSFSSLKLHSASFALYPSSTFFRLNFTLASVDDEDKRTFSFLILFLIN</sequence>
<organism evidence="1 2">
    <name type="scientific">Kalanchoe fedtschenkoi</name>
    <name type="common">Lavender scallops</name>
    <name type="synonym">South American air plant</name>
    <dbReference type="NCBI Taxonomy" id="63787"/>
    <lineage>
        <taxon>Eukaryota</taxon>
        <taxon>Viridiplantae</taxon>
        <taxon>Streptophyta</taxon>
        <taxon>Embryophyta</taxon>
        <taxon>Tracheophyta</taxon>
        <taxon>Spermatophyta</taxon>
        <taxon>Magnoliopsida</taxon>
        <taxon>eudicotyledons</taxon>
        <taxon>Gunneridae</taxon>
        <taxon>Pentapetalae</taxon>
        <taxon>Saxifragales</taxon>
        <taxon>Crassulaceae</taxon>
        <taxon>Kalanchoe</taxon>
    </lineage>
</organism>
<evidence type="ECO:0000313" key="1">
    <source>
        <dbReference type="EnsemblPlants" id="Kaladp0045s0045.1.v1.1.CDS.1"/>
    </source>
</evidence>
<accession>A0A7N0TTT5</accession>
<dbReference type="Gramene" id="Kaladp0045s0045.1.v1.1">
    <property type="protein sequence ID" value="Kaladp0045s0045.1.v1.1.CDS.1"/>
    <property type="gene ID" value="Kaladp0045s0045.v1.1"/>
</dbReference>
<proteinExistence type="predicted"/>
<dbReference type="EnsemblPlants" id="Kaladp0045s0045.1.v1.1">
    <property type="protein sequence ID" value="Kaladp0045s0045.1.v1.1.CDS.1"/>
    <property type="gene ID" value="Kaladp0045s0045.v1.1"/>
</dbReference>
<dbReference type="Proteomes" id="UP000594263">
    <property type="component" value="Unplaced"/>
</dbReference>
<evidence type="ECO:0000313" key="2">
    <source>
        <dbReference type="Proteomes" id="UP000594263"/>
    </source>
</evidence>